<dbReference type="Proteomes" id="UP000027222">
    <property type="component" value="Unassembled WGS sequence"/>
</dbReference>
<evidence type="ECO:0000313" key="2">
    <source>
        <dbReference type="EMBL" id="KDR71378.1"/>
    </source>
</evidence>
<dbReference type="EMBL" id="KL142393">
    <property type="protein sequence ID" value="KDR71378.1"/>
    <property type="molecule type" value="Genomic_DNA"/>
</dbReference>
<gene>
    <name evidence="2" type="ORF">GALMADRAFT_254153</name>
</gene>
<keyword evidence="1" id="KW-1133">Transmembrane helix</keyword>
<proteinExistence type="predicted"/>
<keyword evidence="3" id="KW-1185">Reference proteome</keyword>
<feature type="transmembrane region" description="Helical" evidence="1">
    <location>
        <begin position="12"/>
        <end position="29"/>
    </location>
</feature>
<name>A0A067SX87_GALM3</name>
<sequence>MFVFPSLLRQCRLALVLSVAVLFVLRRWILHIVWLASEKADASTTTVLGASTWLTESMSSSTSNKSDPAVFPGLGPHIFHVGLETK</sequence>
<evidence type="ECO:0000256" key="1">
    <source>
        <dbReference type="SAM" id="Phobius"/>
    </source>
</evidence>
<keyword evidence="1" id="KW-0472">Membrane</keyword>
<reference evidence="3" key="1">
    <citation type="journal article" date="2014" name="Proc. Natl. Acad. Sci. U.S.A.">
        <title>Extensive sampling of basidiomycete genomes demonstrates inadequacy of the white-rot/brown-rot paradigm for wood decay fungi.</title>
        <authorList>
            <person name="Riley R."/>
            <person name="Salamov A.A."/>
            <person name="Brown D.W."/>
            <person name="Nagy L.G."/>
            <person name="Floudas D."/>
            <person name="Held B.W."/>
            <person name="Levasseur A."/>
            <person name="Lombard V."/>
            <person name="Morin E."/>
            <person name="Otillar R."/>
            <person name="Lindquist E.A."/>
            <person name="Sun H."/>
            <person name="LaButti K.M."/>
            <person name="Schmutz J."/>
            <person name="Jabbour D."/>
            <person name="Luo H."/>
            <person name="Baker S.E."/>
            <person name="Pisabarro A.G."/>
            <person name="Walton J.D."/>
            <person name="Blanchette R.A."/>
            <person name="Henrissat B."/>
            <person name="Martin F."/>
            <person name="Cullen D."/>
            <person name="Hibbett D.S."/>
            <person name="Grigoriev I.V."/>
        </authorList>
    </citation>
    <scope>NUCLEOTIDE SEQUENCE [LARGE SCALE GENOMIC DNA]</scope>
    <source>
        <strain evidence="3">CBS 339.88</strain>
    </source>
</reference>
<dbReference type="HOGENOM" id="CLU_2498031_0_0_1"/>
<accession>A0A067SX87</accession>
<organism evidence="2 3">
    <name type="scientific">Galerina marginata (strain CBS 339.88)</name>
    <dbReference type="NCBI Taxonomy" id="685588"/>
    <lineage>
        <taxon>Eukaryota</taxon>
        <taxon>Fungi</taxon>
        <taxon>Dikarya</taxon>
        <taxon>Basidiomycota</taxon>
        <taxon>Agaricomycotina</taxon>
        <taxon>Agaricomycetes</taxon>
        <taxon>Agaricomycetidae</taxon>
        <taxon>Agaricales</taxon>
        <taxon>Agaricineae</taxon>
        <taxon>Strophariaceae</taxon>
        <taxon>Galerina</taxon>
    </lineage>
</organism>
<evidence type="ECO:0000313" key="3">
    <source>
        <dbReference type="Proteomes" id="UP000027222"/>
    </source>
</evidence>
<protein>
    <submittedName>
        <fullName evidence="2">Uncharacterized protein</fullName>
    </submittedName>
</protein>
<dbReference type="AlphaFoldDB" id="A0A067SX87"/>
<keyword evidence="1" id="KW-0812">Transmembrane</keyword>